<protein>
    <recommendedName>
        <fullName evidence="3">Glutaredoxin-1</fullName>
    </recommendedName>
</protein>
<dbReference type="GO" id="GO:0005739">
    <property type="term" value="C:mitochondrion"/>
    <property type="evidence" value="ECO:0007669"/>
    <property type="project" value="TreeGrafter"/>
</dbReference>
<accession>A0A6B0SAU8</accession>
<dbReference type="InterPro" id="IPR011767">
    <property type="entry name" value="GLR_AS"/>
</dbReference>
<evidence type="ECO:0000313" key="6">
    <source>
        <dbReference type="EMBL" id="MXQ99562.1"/>
    </source>
</evidence>
<dbReference type="InterPro" id="IPR047185">
    <property type="entry name" value="GLRX1"/>
</dbReference>
<comment type="caution">
    <text evidence="6">The sequence shown here is derived from an EMBL/GenBank/DDBJ whole genome shotgun (WGS) entry which is preliminary data.</text>
</comment>
<organism evidence="6 7">
    <name type="scientific">Bos mutus</name>
    <name type="common">wild yak</name>
    <dbReference type="NCBI Taxonomy" id="72004"/>
    <lineage>
        <taxon>Eukaryota</taxon>
        <taxon>Metazoa</taxon>
        <taxon>Chordata</taxon>
        <taxon>Craniata</taxon>
        <taxon>Vertebrata</taxon>
        <taxon>Euteleostomi</taxon>
        <taxon>Mammalia</taxon>
        <taxon>Eutheria</taxon>
        <taxon>Laurasiatheria</taxon>
        <taxon>Artiodactyla</taxon>
        <taxon>Ruminantia</taxon>
        <taxon>Pecora</taxon>
        <taxon>Bovidae</taxon>
        <taxon>Bovinae</taxon>
        <taxon>Bos</taxon>
    </lineage>
</organism>
<gene>
    <name evidence="6" type="ORF">E5288_WYG021832</name>
</gene>
<evidence type="ECO:0000256" key="3">
    <source>
        <dbReference type="ARBA" id="ARBA00013662"/>
    </source>
</evidence>
<keyword evidence="7" id="KW-1185">Reference proteome</keyword>
<name>A0A6B0SAU8_9CETA</name>
<dbReference type="EMBL" id="VBQZ03000538">
    <property type="protein sequence ID" value="MXQ99562.1"/>
    <property type="molecule type" value="Genomic_DNA"/>
</dbReference>
<evidence type="ECO:0000256" key="1">
    <source>
        <dbReference type="ARBA" id="ARBA00002549"/>
    </source>
</evidence>
<dbReference type="PANTHER" id="PTHR46185:SF1">
    <property type="entry name" value="GLUTAREDOXIN-1"/>
    <property type="match status" value="1"/>
</dbReference>
<comment type="function">
    <text evidence="1">Has a glutathione-disulfide oxidoreductase activity in the presence of NADPH and glutathione reductase. Reduces low molecular weight disulfides and proteins.</text>
</comment>
<feature type="region of interest" description="Disordered" evidence="4">
    <location>
        <begin position="141"/>
        <end position="163"/>
    </location>
</feature>
<sequence>MAQTFVNSKIQSGKVVVFIKPTCPYCKRTPELLNQLPFKQGLLEFVSITANSDTNEIQDYLQQLTGARTNETPPDRKITFSDRAELGMEQHWLSHGWPRSPTLYGLDGQTPHGSVPETQGQNLQSETGGLSFFTLVDREQTEHPDGPQANLLPNSTETTSPTRGFFLRHPAEMDTES</sequence>
<dbReference type="SUPFAM" id="SSF52833">
    <property type="entry name" value="Thioredoxin-like"/>
    <property type="match status" value="1"/>
</dbReference>
<dbReference type="Gene3D" id="3.40.30.10">
    <property type="entry name" value="Glutaredoxin"/>
    <property type="match status" value="1"/>
</dbReference>
<dbReference type="InterPro" id="IPR036249">
    <property type="entry name" value="Thioredoxin-like_sf"/>
</dbReference>
<dbReference type="AlphaFoldDB" id="A0A6B0SAU8"/>
<feature type="compositionally biased region" description="Polar residues" evidence="4">
    <location>
        <begin position="151"/>
        <end position="162"/>
    </location>
</feature>
<proteinExistence type="inferred from homology"/>
<dbReference type="InterPro" id="IPR002109">
    <property type="entry name" value="Glutaredoxin"/>
</dbReference>
<evidence type="ECO:0000313" key="7">
    <source>
        <dbReference type="Proteomes" id="UP000322234"/>
    </source>
</evidence>
<comment type="similarity">
    <text evidence="2">Belongs to the glutaredoxin family.</text>
</comment>
<dbReference type="PROSITE" id="PS00195">
    <property type="entry name" value="GLUTAREDOXIN_1"/>
    <property type="match status" value="1"/>
</dbReference>
<evidence type="ECO:0000256" key="4">
    <source>
        <dbReference type="SAM" id="MobiDB-lite"/>
    </source>
</evidence>
<dbReference type="PROSITE" id="PS51354">
    <property type="entry name" value="GLUTAREDOXIN_2"/>
    <property type="match status" value="1"/>
</dbReference>
<evidence type="ECO:0000259" key="5">
    <source>
        <dbReference type="Pfam" id="PF00462"/>
    </source>
</evidence>
<evidence type="ECO:0000256" key="2">
    <source>
        <dbReference type="ARBA" id="ARBA00007787"/>
    </source>
</evidence>
<reference evidence="6" key="1">
    <citation type="submission" date="2019-10" db="EMBL/GenBank/DDBJ databases">
        <title>The sequence and de novo assembly of the wild yak genome.</title>
        <authorList>
            <person name="Liu Y."/>
        </authorList>
    </citation>
    <scope>NUCLEOTIDE SEQUENCE [LARGE SCALE GENOMIC DNA]</scope>
    <source>
        <strain evidence="6">WY2019</strain>
    </source>
</reference>
<feature type="domain" description="Glutaredoxin" evidence="5">
    <location>
        <begin position="15"/>
        <end position="69"/>
    </location>
</feature>
<dbReference type="PANTHER" id="PTHR46185">
    <property type="entry name" value="GLUTAREDOXIN-1"/>
    <property type="match status" value="1"/>
</dbReference>
<dbReference type="Proteomes" id="UP000322234">
    <property type="component" value="Unassembled WGS sequence"/>
</dbReference>
<dbReference type="Pfam" id="PF00462">
    <property type="entry name" value="Glutaredoxin"/>
    <property type="match status" value="1"/>
</dbReference>
<dbReference type="GO" id="GO:0015038">
    <property type="term" value="F:glutathione disulfide oxidoreductase activity"/>
    <property type="evidence" value="ECO:0007669"/>
    <property type="project" value="TreeGrafter"/>
</dbReference>